<evidence type="ECO:0000256" key="5">
    <source>
        <dbReference type="ARBA" id="ARBA00022692"/>
    </source>
</evidence>
<feature type="transmembrane region" description="Helical" evidence="8">
    <location>
        <begin position="134"/>
        <end position="151"/>
    </location>
</feature>
<feature type="transmembrane region" description="Helical" evidence="8">
    <location>
        <begin position="203"/>
        <end position="225"/>
    </location>
</feature>
<keyword evidence="7 8" id="KW-0472">Membrane</keyword>
<proteinExistence type="inferred from homology"/>
<feature type="transmembrane region" description="Helical" evidence="8">
    <location>
        <begin position="30"/>
        <end position="48"/>
    </location>
</feature>
<reference evidence="9" key="1">
    <citation type="submission" date="2018-02" db="EMBL/GenBank/DDBJ databases">
        <authorList>
            <person name="Kim S.-K."/>
            <person name="Jung H.-I."/>
            <person name="Lee S.-W."/>
        </authorList>
    </citation>
    <scope>NUCLEOTIDE SEQUENCE</scope>
    <source>
        <strain evidence="9">SK3146</strain>
    </source>
</reference>
<dbReference type="Pfam" id="PF03845">
    <property type="entry name" value="Spore_permease"/>
    <property type="match status" value="1"/>
</dbReference>
<feature type="transmembrane region" description="Helical" evidence="8">
    <location>
        <begin position="323"/>
        <end position="343"/>
    </location>
</feature>
<comment type="subcellular location">
    <subcellularLocation>
        <location evidence="1">Membrane</location>
        <topology evidence="1">Multi-pass membrane protein</topology>
    </subcellularLocation>
</comment>
<dbReference type="Proteomes" id="UP001057134">
    <property type="component" value="Chromosome"/>
</dbReference>
<accession>A0ABY4RSP7</accession>
<evidence type="ECO:0000256" key="6">
    <source>
        <dbReference type="ARBA" id="ARBA00022989"/>
    </source>
</evidence>
<dbReference type="Gene3D" id="1.20.1740.10">
    <property type="entry name" value="Amino acid/polyamine transporter I"/>
    <property type="match status" value="1"/>
</dbReference>
<sequence>MMMFLMVGATAILAVPSITAKHAGRDMWLSPIWGSLSGFLVVYIAWRLHALYPNKTPIQYSEMIVGQYVGKAVGFVFLFLLLQGAGGVVREYGEFISVAFLPETPVALILFSLILVGSFAVYAGVEVLARCTQVFFPVLLILFLTLILMLSSDLSPENMLPVMEKGLKASFAGSLVPHSWFVQFFFSSFLFPALGDQRGMRFGMLSVFVLMVVLVITNMTCLFLFGEKLAAGITFPAFQAVRYISIADFLAHLESIAMAFWIVGGFVQISLWYYSLVVGVAQWLKLPDYRALVFPCGLLIVINGFWGMSHPQKIMMFLSTTGVFYKLSVLLLLPALLLCVAWIRRRRGGGGSQPPAPNRRLR</sequence>
<feature type="transmembrane region" description="Helical" evidence="8">
    <location>
        <begin position="258"/>
        <end position="284"/>
    </location>
</feature>
<dbReference type="InterPro" id="IPR004761">
    <property type="entry name" value="Spore_GerAB"/>
</dbReference>
<evidence type="ECO:0000256" key="8">
    <source>
        <dbReference type="SAM" id="Phobius"/>
    </source>
</evidence>
<keyword evidence="10" id="KW-1185">Reference proteome</keyword>
<keyword evidence="4" id="KW-0309">Germination</keyword>
<evidence type="ECO:0000256" key="3">
    <source>
        <dbReference type="ARBA" id="ARBA00022448"/>
    </source>
</evidence>
<evidence type="ECO:0000256" key="2">
    <source>
        <dbReference type="ARBA" id="ARBA00007998"/>
    </source>
</evidence>
<feature type="transmembrane region" description="Helical" evidence="8">
    <location>
        <begin position="106"/>
        <end position="125"/>
    </location>
</feature>
<evidence type="ECO:0000256" key="4">
    <source>
        <dbReference type="ARBA" id="ARBA00022544"/>
    </source>
</evidence>
<protein>
    <submittedName>
        <fullName evidence="9">Spore germination protein YndE</fullName>
    </submittedName>
</protein>
<organism evidence="9 10">
    <name type="scientific">Paenibacillus konkukensis</name>
    <dbReference type="NCBI Taxonomy" id="2020716"/>
    <lineage>
        <taxon>Bacteria</taxon>
        <taxon>Bacillati</taxon>
        <taxon>Bacillota</taxon>
        <taxon>Bacilli</taxon>
        <taxon>Bacillales</taxon>
        <taxon>Paenibacillaceae</taxon>
        <taxon>Paenibacillus</taxon>
    </lineage>
</organism>
<dbReference type="PANTHER" id="PTHR34975:SF2">
    <property type="entry name" value="SPORE GERMINATION PROTEIN A2"/>
    <property type="match status" value="1"/>
</dbReference>
<name>A0ABY4RSP7_9BACL</name>
<dbReference type="EMBL" id="CP027059">
    <property type="protein sequence ID" value="UQZ85591.1"/>
    <property type="molecule type" value="Genomic_DNA"/>
</dbReference>
<evidence type="ECO:0000256" key="7">
    <source>
        <dbReference type="ARBA" id="ARBA00023136"/>
    </source>
</evidence>
<evidence type="ECO:0000256" key="1">
    <source>
        <dbReference type="ARBA" id="ARBA00004141"/>
    </source>
</evidence>
<gene>
    <name evidence="9" type="primary">yndE_6</name>
    <name evidence="9" type="ORF">SK3146_04880</name>
</gene>
<keyword evidence="3" id="KW-0813">Transport</keyword>
<evidence type="ECO:0000313" key="9">
    <source>
        <dbReference type="EMBL" id="UQZ85591.1"/>
    </source>
</evidence>
<dbReference type="NCBIfam" id="TIGR00912">
    <property type="entry name" value="2A0309"/>
    <property type="match status" value="1"/>
</dbReference>
<feature type="transmembrane region" description="Helical" evidence="8">
    <location>
        <begin position="291"/>
        <end position="308"/>
    </location>
</feature>
<feature type="transmembrane region" description="Helical" evidence="8">
    <location>
        <begin position="171"/>
        <end position="191"/>
    </location>
</feature>
<keyword evidence="6 8" id="KW-1133">Transmembrane helix</keyword>
<dbReference type="PANTHER" id="PTHR34975">
    <property type="entry name" value="SPORE GERMINATION PROTEIN A2"/>
    <property type="match status" value="1"/>
</dbReference>
<evidence type="ECO:0000313" key="10">
    <source>
        <dbReference type="Proteomes" id="UP001057134"/>
    </source>
</evidence>
<reference evidence="9" key="2">
    <citation type="journal article" date="2021" name="J Anim Sci Technol">
        <title>Complete genome sequence of Paenibacillus konkukensis sp. nov. SK3146 as a potential probiotic strain.</title>
        <authorList>
            <person name="Jung H.I."/>
            <person name="Park S."/>
            <person name="Niu K.M."/>
            <person name="Lee S.W."/>
            <person name="Kothari D."/>
            <person name="Yi K.J."/>
            <person name="Kim S.K."/>
        </authorList>
    </citation>
    <scope>NUCLEOTIDE SEQUENCE</scope>
    <source>
        <strain evidence="9">SK3146</strain>
    </source>
</reference>
<feature type="transmembrane region" description="Helical" evidence="8">
    <location>
        <begin position="68"/>
        <end position="86"/>
    </location>
</feature>
<comment type="similarity">
    <text evidence="2">Belongs to the amino acid-polyamine-organocation (APC) superfamily. Spore germination protein (SGP) (TC 2.A.3.9) family.</text>
</comment>
<keyword evidence="5 8" id="KW-0812">Transmembrane</keyword>